<comment type="catalytic activity">
    <reaction evidence="1">
        <text>Hydrolysis of terminal non-reducing beta-D-galactose residues in beta-D-galactosides.</text>
        <dbReference type="EC" id="3.2.1.23"/>
    </reaction>
</comment>
<name>A0A212KB39_9FIRM</name>
<feature type="domain" description="SLH" evidence="12">
    <location>
        <begin position="2426"/>
        <end position="2484"/>
    </location>
</feature>
<dbReference type="InterPro" id="IPR008964">
    <property type="entry name" value="Invasin/intimin_cell_adhesion"/>
</dbReference>
<dbReference type="PROSITE" id="PS51272">
    <property type="entry name" value="SLH"/>
    <property type="match status" value="2"/>
</dbReference>
<dbReference type="Pfam" id="PF00703">
    <property type="entry name" value="Glyco_hydro_2"/>
    <property type="match status" value="1"/>
</dbReference>
<dbReference type="PRINTS" id="PR00132">
    <property type="entry name" value="GLHYDRLASE2"/>
</dbReference>
<feature type="domain" description="SLH" evidence="12">
    <location>
        <begin position="2313"/>
        <end position="2376"/>
    </location>
</feature>
<dbReference type="InterPro" id="IPR032312">
    <property type="entry name" value="LacZ_4"/>
</dbReference>
<dbReference type="SUPFAM" id="SSF49899">
    <property type="entry name" value="Concanavalin A-like lectins/glucanases"/>
    <property type="match status" value="2"/>
</dbReference>
<dbReference type="PANTHER" id="PTHR46323">
    <property type="entry name" value="BETA-GALACTOSIDASE"/>
    <property type="match status" value="1"/>
</dbReference>
<dbReference type="Pfam" id="PF16353">
    <property type="entry name" value="LacZ_4"/>
    <property type="match status" value="1"/>
</dbReference>
<evidence type="ECO:0000256" key="2">
    <source>
        <dbReference type="ARBA" id="ARBA00007401"/>
    </source>
</evidence>
<dbReference type="Pfam" id="PF00395">
    <property type="entry name" value="SLH"/>
    <property type="match status" value="2"/>
</dbReference>
<evidence type="ECO:0000256" key="6">
    <source>
        <dbReference type="ARBA" id="ARBA00022801"/>
    </source>
</evidence>
<dbReference type="Pfam" id="PF02837">
    <property type="entry name" value="Glyco_hydro_2_N"/>
    <property type="match status" value="1"/>
</dbReference>
<dbReference type="Pfam" id="PF02368">
    <property type="entry name" value="Big_2"/>
    <property type="match status" value="1"/>
</dbReference>
<dbReference type="InterPro" id="IPR050347">
    <property type="entry name" value="Bact_Beta-galactosidase"/>
</dbReference>
<dbReference type="InterPro" id="IPR003343">
    <property type="entry name" value="Big_2"/>
</dbReference>
<keyword evidence="8 13" id="KW-0326">Glycosidase</keyword>
<dbReference type="Pfam" id="PF02836">
    <property type="entry name" value="Glyco_hydro_2_C"/>
    <property type="match status" value="2"/>
</dbReference>
<dbReference type="InterPro" id="IPR006104">
    <property type="entry name" value="Glyco_hydro_2_N"/>
</dbReference>
<dbReference type="SUPFAM" id="SSF49785">
    <property type="entry name" value="Galactose-binding domain-like"/>
    <property type="match status" value="1"/>
</dbReference>
<dbReference type="Pfam" id="PF02929">
    <property type="entry name" value="Bgal_small_N"/>
    <property type="match status" value="1"/>
</dbReference>
<dbReference type="Gene3D" id="2.60.40.1080">
    <property type="match status" value="1"/>
</dbReference>
<dbReference type="GO" id="GO:0005990">
    <property type="term" value="P:lactose catabolic process"/>
    <property type="evidence" value="ECO:0007669"/>
    <property type="project" value="TreeGrafter"/>
</dbReference>
<keyword evidence="4 11" id="KW-0732">Signal</keyword>
<dbReference type="GO" id="GO:0030246">
    <property type="term" value="F:carbohydrate binding"/>
    <property type="evidence" value="ECO:0007669"/>
    <property type="project" value="InterPro"/>
</dbReference>
<evidence type="ECO:0000256" key="7">
    <source>
        <dbReference type="ARBA" id="ARBA00023157"/>
    </source>
</evidence>
<feature type="region of interest" description="Disordered" evidence="10">
    <location>
        <begin position="1909"/>
        <end position="1943"/>
    </location>
</feature>
<protein>
    <recommendedName>
        <fullName evidence="3">beta-galactosidase</fullName>
        <ecNumber evidence="3">3.2.1.23</ecNumber>
    </recommendedName>
    <alternativeName>
        <fullName evidence="9">Lactase</fullName>
    </alternativeName>
</protein>
<dbReference type="InterPro" id="IPR036156">
    <property type="entry name" value="Beta-gal/glucu_dom_sf"/>
</dbReference>
<dbReference type="EMBL" id="FLUN01000001">
    <property type="protein sequence ID" value="SBW08911.1"/>
    <property type="molecule type" value="Genomic_DNA"/>
</dbReference>
<dbReference type="InterPro" id="IPR006102">
    <property type="entry name" value="Ig-like_GH2"/>
</dbReference>
<dbReference type="InterPro" id="IPR013320">
    <property type="entry name" value="ConA-like_dom_sf"/>
</dbReference>
<evidence type="ECO:0000256" key="11">
    <source>
        <dbReference type="SAM" id="SignalP"/>
    </source>
</evidence>
<dbReference type="Gene3D" id="2.60.120.260">
    <property type="entry name" value="Galactose-binding domain-like"/>
    <property type="match status" value="1"/>
</dbReference>
<dbReference type="GO" id="GO:0009341">
    <property type="term" value="C:beta-galactosidase complex"/>
    <property type="evidence" value="ECO:0007669"/>
    <property type="project" value="InterPro"/>
</dbReference>
<evidence type="ECO:0000256" key="9">
    <source>
        <dbReference type="ARBA" id="ARBA00032230"/>
    </source>
</evidence>
<dbReference type="InterPro" id="IPR011013">
    <property type="entry name" value="Gal_mutarotase_sf_dom"/>
</dbReference>
<feature type="signal peptide" evidence="11">
    <location>
        <begin position="1"/>
        <end position="29"/>
    </location>
</feature>
<evidence type="ECO:0000256" key="4">
    <source>
        <dbReference type="ARBA" id="ARBA00022729"/>
    </source>
</evidence>
<feature type="compositionally biased region" description="Acidic residues" evidence="10">
    <location>
        <begin position="1920"/>
        <end position="1933"/>
    </location>
</feature>
<evidence type="ECO:0000256" key="8">
    <source>
        <dbReference type="ARBA" id="ARBA00023295"/>
    </source>
</evidence>
<dbReference type="InterPro" id="IPR013783">
    <property type="entry name" value="Ig-like_fold"/>
</dbReference>
<dbReference type="Gene3D" id="2.60.40.10">
    <property type="entry name" value="Immunoglobulins"/>
    <property type="match status" value="2"/>
</dbReference>
<dbReference type="Gene3D" id="3.20.20.80">
    <property type="entry name" value="Glycosidases"/>
    <property type="match status" value="2"/>
</dbReference>
<dbReference type="Gene3D" id="2.70.98.10">
    <property type="match status" value="1"/>
</dbReference>
<comment type="similarity">
    <text evidence="2">Belongs to the glycosyl hydrolase 2 family.</text>
</comment>
<evidence type="ECO:0000256" key="1">
    <source>
        <dbReference type="ARBA" id="ARBA00001412"/>
    </source>
</evidence>
<dbReference type="PANTHER" id="PTHR46323:SF2">
    <property type="entry name" value="BETA-GALACTOSIDASE"/>
    <property type="match status" value="1"/>
</dbReference>
<dbReference type="InterPro" id="IPR014718">
    <property type="entry name" value="GH-type_carb-bd"/>
</dbReference>
<dbReference type="Pfam" id="PF13385">
    <property type="entry name" value="Laminin_G_3"/>
    <property type="match status" value="2"/>
</dbReference>
<evidence type="ECO:0000256" key="10">
    <source>
        <dbReference type="SAM" id="MobiDB-lite"/>
    </source>
</evidence>
<dbReference type="InterPro" id="IPR006558">
    <property type="entry name" value="LamG-like"/>
</dbReference>
<proteinExistence type="inferred from homology"/>
<dbReference type="InterPro" id="IPR006101">
    <property type="entry name" value="Glyco_hydro_2"/>
</dbReference>
<dbReference type="SMART" id="SM01038">
    <property type="entry name" value="Bgal_small_N"/>
    <property type="match status" value="1"/>
</dbReference>
<organism evidence="13">
    <name type="scientific">uncultured Eubacteriales bacterium</name>
    <dbReference type="NCBI Taxonomy" id="172733"/>
    <lineage>
        <taxon>Bacteria</taxon>
        <taxon>Bacillati</taxon>
        <taxon>Bacillota</taxon>
        <taxon>Clostridia</taxon>
        <taxon>Eubacteriales</taxon>
        <taxon>environmental samples</taxon>
    </lineage>
</organism>
<dbReference type="InterPro" id="IPR001119">
    <property type="entry name" value="SLH_dom"/>
</dbReference>
<feature type="chain" id="PRO_5013075317" description="beta-galactosidase" evidence="11">
    <location>
        <begin position="30"/>
        <end position="2484"/>
    </location>
</feature>
<dbReference type="EC" id="3.2.1.23" evidence="3"/>
<dbReference type="SUPFAM" id="SSF49303">
    <property type="entry name" value="beta-Galactosidase/glucuronidase domain"/>
    <property type="match status" value="2"/>
</dbReference>
<accession>A0A212KB39</accession>
<evidence type="ECO:0000313" key="13">
    <source>
        <dbReference type="EMBL" id="SBW08911.1"/>
    </source>
</evidence>
<dbReference type="Gene3D" id="2.60.120.200">
    <property type="match status" value="2"/>
</dbReference>
<dbReference type="GO" id="GO:0004565">
    <property type="term" value="F:beta-galactosidase activity"/>
    <property type="evidence" value="ECO:0007669"/>
    <property type="project" value="UniProtKB-EC"/>
</dbReference>
<dbReference type="SUPFAM" id="SSF74650">
    <property type="entry name" value="Galactose mutarotase-like"/>
    <property type="match status" value="1"/>
</dbReference>
<gene>
    <name evidence="13" type="ORF">KL86CLO1_12543</name>
</gene>
<sequence length="2484" mass="268627">MTWKRAMSLALALCITLGLIAPAVPPAMAASGSNTNPSYTSPWTSVQHPDLTAASDSNIDDIKFTHKEWTGETVNGVYNEDVYAANREEAGSFSTSQIIYDNVDNAIIGARDFKKEQSAYVQYLTGADQADWALTVVKNATAAAQDAYKDFYKTEFTPTSADWKTVQLPASWTSYGFDYPIYANTQAPWQEDSTASSTVPKAPVNYNPVGLYRKTFTVSDGLKSANGRIYLNFQGVEAAYYVYINGKEVGYSEDTYSPHSFDVTDYLLPGENLLAVEVHKFCDGTWFELQDMYKDGGIFRDIYLYSAPLVHIDDYFVTTDLDDNYENATLNLNLRVRNSSTTAASGYKVDVRLYDQSGKMFLNDFTVNVGEIAAAASKSGNAAIVGHSTATATVSKTVYAPELWSAETPNLYTMVLSLYSADGVYMGSMSQQLGFREIGFKSSQLDGNGNTVTKDTEYTPITINGKPLLFKGTNRHDSDPVYGKYVSHRVMEEDVTLMKQYNLNAIRTSHYSNDDYLYYLCDKYGIYMMAETSLESHQLMNDGARQKLFKELAMDRTVNAFQRLKNSTAVVCWSTGNENYYSSDANYADGMFSALIRYFKTNDPTRPIHSESSNTSNGTDMGSNMYPTVGTTQSRASSNMPYVICEYVHSMGNATGNLKEYWDAIRSSDNMLGAFVWDWVDQGRQRSLDSLGTIYTMSEEKGASAKVLIKGGVNDSPDAASLASTSISDGYALFTAADSRFNDALSGTDKSFTVEVICKPTSVSGSQIMFAKGDKQVAMKTADKNLEFFTYGTTWDTLTVALPDNWLNNWHQVVGVYDKGKMTVYVDGVSLGTATKTSSIASSAETLALGHQTDKGDSFKGEISLGRVYTRALTLAEINAQKSTAPAITATSADVLLWADFEGMVKQESNFYDYYAEPFAHESGIYDNAGHYYAFGGDNGESNHSGNFSQNGLVSPDRDVQPELYEVKYQYQSFWFTAEDLQLLAGQVDVYNENSFLDLSDFDLVWTLKEDEKVLGTGIVAGAAAAPREVRNEKGQSRTTVALDIPYLNSLPETMKPGAEYYLNLSVQLKEDTLWASAGHEVAYEQFLLPANVQKVAHMPTSEGVSVNETDDSYITVAGTNFNFKLSKTTGAIEDYYFGDTLLLKEGPVPNYWRGLLNNDNGNYTGDWQLLAKNVRPADENGIVVGKDENGLTTITVNLYFPNNSAMVQTIVYTIESNGAVTLDTTLDGRGIRNGTYMQRFLRIGTTMVLPEGFEDVSWYGNGPVESMWDRKTFAIVDKYENTVNSLYYPYMNGGDTGTMTDTKWVTVTNPSASAAMAIAAETPVEFSALHFTADDLTKAKHPYELSPKKETILSVNLGSQGTGNASCGPDTLSQYCLWNDKAYSYSYTMIPYATTGADVTELTRAYRGVTSSMDEVLEKAVEELKASISAVSVTKASQLTELNSLNAKYELLPDAAKAFLGNESYQKLQSDIAFAQALKANPYAKVVVRDQSKNGFDVNLTAQSNASLSNDEKQNGSVLSGYFLVDTGEKTSYFNNVIGGSNNFTVEATIRPNYYSTVGTDYSMIMSNGDHSMAFRVSGGIPYFYIYNGTNWKPLENGLTDSFTAENVKDWHHVAAIYDGSVSGGTISVYMNGRIIGSLTNVGQIKASNFDLGIGVCPETGRTSKNDFSTIRLYSEALTADQLNQEDEAKLSLDSVELWYDFRETEYIASISGKLSILGKAVFGKTLTANLSEVLPTDAQVTYAWTREGEENPVGTASTYTIAAEDIGKKITLTVSGTGDHTGFLSAETQAVEKAIQGTPVTVTGGVGTISGVTTDMEYKAESADEWSAVIDSPIIGLSYGKYQVRYTETATHHASSAVTVTVLAEGSVPKAATPEAEFDASTMLLTNLTPGMRFAVDNGEWVTVESAEGLKVKPLEEPTTEPTEEPSEAPAEEPAQFTEGSEDEILEEPMIPLADAPEAETVSVDLSDADLVEGSTIRIYQPGTEGENSDSEEQIINLTQAAIPASVGKTDETKARADGTLTGVDDTMEYQKTGDSGWTAITDVTVTGLAPGEYLVRIAGAGHVLASDRFSVTIAAYVPTPVTGVVISRDTLSLTAGGGTTKAVLTASVVPVDADNQNVTWSSSNDSVATVDETGTVTAVAAGSATITVTTQEGGFTATCAVTVSTYEAPSSSSGNTTTTTVKNADGSITKTVTNKRTGVVTETTTWTDGTQLVVEKQPGGAMTSTETRKDGTKVTSATTAAGETTANVALPKNAGSVAVTIPVAGTLTSGVVAVIVKSDGTEEIVKSSVLTEDGLRVLLSEDAKLKLVDNSKRFDDVKNADWHAEAVNFVASRELFQGTSANLFSPGASMTRGMFLTVLYRYEGGSDPAAGKIWYSAAQSWAVDAEISDGTGMENTITREQIAALLYRYAGEKVSAPETGSSAKDFTDGDRVSSWAAQAMDWAVGLGLITGKDGGRLDPSGTATRAEVAIILRRFIELGAK</sequence>
<keyword evidence="7" id="KW-1015">Disulfide bond</keyword>
<keyword evidence="5" id="KW-0677">Repeat</keyword>
<dbReference type="InterPro" id="IPR008979">
    <property type="entry name" value="Galactose-bd-like_sf"/>
</dbReference>
<dbReference type="SUPFAM" id="SSF51445">
    <property type="entry name" value="(Trans)glycosidases"/>
    <property type="match status" value="1"/>
</dbReference>
<reference evidence="13" key="1">
    <citation type="submission" date="2016-04" db="EMBL/GenBank/DDBJ databases">
        <authorList>
            <person name="Evans L.H."/>
            <person name="Alamgir A."/>
            <person name="Owens N."/>
            <person name="Weber N.D."/>
            <person name="Virtaneva K."/>
            <person name="Barbian K."/>
            <person name="Babar A."/>
            <person name="Rosenke K."/>
        </authorList>
    </citation>
    <scope>NUCLEOTIDE SEQUENCE</scope>
    <source>
        <strain evidence="13">86</strain>
    </source>
</reference>
<dbReference type="SMART" id="SM00560">
    <property type="entry name" value="LamGL"/>
    <property type="match status" value="2"/>
</dbReference>
<keyword evidence="6 13" id="KW-0378">Hydrolase</keyword>
<dbReference type="SUPFAM" id="SSF49373">
    <property type="entry name" value="Invasin/intimin cell-adhesion fragments"/>
    <property type="match status" value="1"/>
</dbReference>
<dbReference type="InterPro" id="IPR006103">
    <property type="entry name" value="Glyco_hydro_2_cat"/>
</dbReference>
<evidence type="ECO:0000256" key="3">
    <source>
        <dbReference type="ARBA" id="ARBA00012756"/>
    </source>
</evidence>
<dbReference type="InterPro" id="IPR017853">
    <property type="entry name" value="GH"/>
</dbReference>
<dbReference type="InterPro" id="IPR004199">
    <property type="entry name" value="B-gal_small/dom_5"/>
</dbReference>
<dbReference type="SMART" id="SM00635">
    <property type="entry name" value="BID_2"/>
    <property type="match status" value="1"/>
</dbReference>
<evidence type="ECO:0000259" key="12">
    <source>
        <dbReference type="PROSITE" id="PS51272"/>
    </source>
</evidence>
<evidence type="ECO:0000256" key="5">
    <source>
        <dbReference type="ARBA" id="ARBA00022737"/>
    </source>
</evidence>